<feature type="binding site" evidence="6">
    <location>
        <position position="175"/>
    </location>
    <ligand>
        <name>Ca(2+)</name>
        <dbReference type="ChEBI" id="CHEBI:29108"/>
    </ligand>
</feature>
<dbReference type="PANTHER" id="PTHR34218">
    <property type="entry name" value="PEPTIDASE S45 PENICILLIN AMIDASE"/>
    <property type="match status" value="1"/>
</dbReference>
<feature type="binding site" evidence="6">
    <location>
        <position position="346"/>
    </location>
    <ligand>
        <name>Ca(2+)</name>
        <dbReference type="ChEBI" id="CHEBI:29108"/>
    </ligand>
</feature>
<evidence type="ECO:0000313" key="8">
    <source>
        <dbReference type="EMBL" id="QJR03080.1"/>
    </source>
</evidence>
<dbReference type="RefSeq" id="WP_169861378.1">
    <property type="nucleotide sequence ID" value="NZ_CP053021.1"/>
</dbReference>
<dbReference type="PANTHER" id="PTHR34218:SF3">
    <property type="entry name" value="ACYL-HOMOSERINE LACTONE ACYLASE PVDQ"/>
    <property type="match status" value="1"/>
</dbReference>
<keyword evidence="2 7" id="KW-0732">Signal</keyword>
<feature type="binding site" evidence="6">
    <location>
        <position position="343"/>
    </location>
    <ligand>
        <name>Ca(2+)</name>
        <dbReference type="ChEBI" id="CHEBI:29108"/>
    </ligand>
</feature>
<keyword evidence="6" id="KW-0106">Calcium</keyword>
<evidence type="ECO:0000256" key="7">
    <source>
        <dbReference type="SAM" id="SignalP"/>
    </source>
</evidence>
<feature type="binding site" evidence="6">
    <location>
        <position position="475"/>
    </location>
    <ligand>
        <name>Ca(2+)</name>
        <dbReference type="ChEBI" id="CHEBI:29108"/>
    </ligand>
</feature>
<feature type="chain" id="PRO_5026869679" description="Penicillin acylase family protein" evidence="7">
    <location>
        <begin position="26"/>
        <end position="807"/>
    </location>
</feature>
<reference evidence="8 9" key="1">
    <citation type="submission" date="2020-04" db="EMBL/GenBank/DDBJ databases">
        <title>The Whole Genome Analysis of High salt-tolerant Sphingobium yanoikuyae YC-XJ2 with Aryl organophosphorus flame retardants (aryl-OPFRs)-degrading capacity and characteristics of Related phosphotriesterase.</title>
        <authorList>
            <person name="Li X."/>
        </authorList>
    </citation>
    <scope>NUCLEOTIDE SEQUENCE [LARGE SCALE GENOMIC DNA]</scope>
    <source>
        <strain evidence="8 9">YC-XJ2</strain>
    </source>
</reference>
<evidence type="ECO:0000256" key="6">
    <source>
        <dbReference type="PIRSR" id="PIRSR001227-2"/>
    </source>
</evidence>
<dbReference type="GO" id="GO:0017000">
    <property type="term" value="P:antibiotic biosynthetic process"/>
    <property type="evidence" value="ECO:0007669"/>
    <property type="project" value="InterPro"/>
</dbReference>
<accession>A0A6M4G801</accession>
<dbReference type="Gene3D" id="3.60.20.10">
    <property type="entry name" value="Glutamine Phosphoribosylpyrophosphate, subunit 1, domain 1"/>
    <property type="match status" value="1"/>
</dbReference>
<gene>
    <name evidence="8" type="ORF">HH800_13405</name>
</gene>
<keyword evidence="3" id="KW-0378">Hydrolase</keyword>
<evidence type="ECO:0000256" key="3">
    <source>
        <dbReference type="ARBA" id="ARBA00022801"/>
    </source>
</evidence>
<sequence>MTSLFRSSCRMLIGATMLAGVSAHAAPKPAAQAGIIIQRDHYGVPHIHAQSRPALYYGLGYAIGQDRLFQMEMMRRSVWGEVAEILGPSFVDFDRETRQRGYTRAEVTARLAALKPAERALFRAYADGLNAWIAKGSLPSQFAALGFAPKPWTAEDLAQIFIGNVAVRFTDKTQELDNAAMLDQLTSQFGAARARAMFDDLVPLEEDPEAVTSLAAGDWTGKSLRALSVVGQPHVAAGGPGVAAAAEGVGKADTMLGARMASLALNDHGGSNVWVVGKDKSATGYPMLMGGPQMGFTMPGFLYEAGLHGGGMDVVGTTPIGFIPIFFGHNGNTAWSSTVGRGDAVDSFVEQLDPADPTRYFHKGQWKRMQARTETIRVKGAPPVTATFYRTVHGPVLQVDAQNHRAYARARAWEGHELDTEMAWFDSTLAQDFDQFHKAALRSAISINWWYADRKGNIGMVYPGHFPIRGADQDPRLPSDGTGASDWRGFLPSSQQPYRLNPSRGFFTNWNQQPIKGWYFPDTGWSSVERARLLQNFVESHDRLSAADMEKLVEVASTMSQTADFFIPGLIAAIGQQAPGDPQLQQARDLLAGWDRRRIDADGDGRYDSPALVIYDAWLAAMTARLFAPEVVGPSLSKSLGYKRSDTYDIGRGPKLLARILAGKTASLPVKADYLGGRDATSVQVETLRLVLAKLAAARGADMARWSDPILTTQFATANAHNVPQGSREPVIVPLAERGTQNHLIELRPTGAVGRNVVAPGQAEEGAQHVLDQVGLFREFQYKPMLFSDREIAQNAENKEILNDPYR</sequence>
<keyword evidence="6" id="KW-0479">Metal-binding</keyword>
<dbReference type="Proteomes" id="UP000502611">
    <property type="component" value="Chromosome"/>
</dbReference>
<dbReference type="InterPro" id="IPR043146">
    <property type="entry name" value="Penicillin_amidase_N_B-knob"/>
</dbReference>
<dbReference type="Pfam" id="PF01804">
    <property type="entry name" value="Penicil_amidase"/>
    <property type="match status" value="1"/>
</dbReference>
<feature type="binding site" evidence="6">
    <location>
        <position position="345"/>
    </location>
    <ligand>
        <name>Ca(2+)</name>
        <dbReference type="ChEBI" id="CHEBI:29108"/>
    </ligand>
</feature>
<dbReference type="Gene3D" id="2.30.120.10">
    <property type="match status" value="1"/>
</dbReference>
<dbReference type="GO" id="GO:0046872">
    <property type="term" value="F:metal ion binding"/>
    <property type="evidence" value="ECO:0007669"/>
    <property type="project" value="UniProtKB-KW"/>
</dbReference>
<dbReference type="InterPro" id="IPR002692">
    <property type="entry name" value="S45"/>
</dbReference>
<dbReference type="InterPro" id="IPR029055">
    <property type="entry name" value="Ntn_hydrolases_N"/>
</dbReference>
<dbReference type="SUPFAM" id="SSF56235">
    <property type="entry name" value="N-terminal nucleophile aminohydrolases (Ntn hydrolases)"/>
    <property type="match status" value="1"/>
</dbReference>
<name>A0A6M4G801_SPHYA</name>
<feature type="active site" description="Nucleophile" evidence="5">
    <location>
        <position position="271"/>
    </location>
</feature>
<dbReference type="Gene3D" id="1.10.287.150">
    <property type="match status" value="1"/>
</dbReference>
<protein>
    <recommendedName>
        <fullName evidence="10">Penicillin acylase family protein</fullName>
    </recommendedName>
</protein>
<dbReference type="EMBL" id="CP053021">
    <property type="protein sequence ID" value="QJR03080.1"/>
    <property type="molecule type" value="Genomic_DNA"/>
</dbReference>
<dbReference type="GO" id="GO:0016811">
    <property type="term" value="F:hydrolase activity, acting on carbon-nitrogen (but not peptide) bonds, in linear amides"/>
    <property type="evidence" value="ECO:0007669"/>
    <property type="project" value="InterPro"/>
</dbReference>
<comment type="similarity">
    <text evidence="1">Belongs to the peptidase S45 family.</text>
</comment>
<evidence type="ECO:0008006" key="10">
    <source>
        <dbReference type="Google" id="ProtNLM"/>
    </source>
</evidence>
<evidence type="ECO:0000256" key="5">
    <source>
        <dbReference type="PIRSR" id="PIRSR001227-1"/>
    </source>
</evidence>
<organism evidence="8 9">
    <name type="scientific">Sphingobium yanoikuyae</name>
    <name type="common">Sphingomonas yanoikuyae</name>
    <dbReference type="NCBI Taxonomy" id="13690"/>
    <lineage>
        <taxon>Bacteria</taxon>
        <taxon>Pseudomonadati</taxon>
        <taxon>Pseudomonadota</taxon>
        <taxon>Alphaproteobacteria</taxon>
        <taxon>Sphingomonadales</taxon>
        <taxon>Sphingomonadaceae</taxon>
        <taxon>Sphingobium</taxon>
    </lineage>
</organism>
<dbReference type="Gene3D" id="1.10.439.10">
    <property type="entry name" value="Penicillin Amidohydrolase, domain 1"/>
    <property type="match status" value="1"/>
</dbReference>
<keyword evidence="4" id="KW-0865">Zymogen</keyword>
<dbReference type="AlphaFoldDB" id="A0A6M4G801"/>
<evidence type="ECO:0000256" key="2">
    <source>
        <dbReference type="ARBA" id="ARBA00022729"/>
    </source>
</evidence>
<dbReference type="Gene3D" id="1.10.1400.10">
    <property type="match status" value="1"/>
</dbReference>
<evidence type="ECO:0000256" key="4">
    <source>
        <dbReference type="ARBA" id="ARBA00023145"/>
    </source>
</evidence>
<dbReference type="InterPro" id="IPR023343">
    <property type="entry name" value="Penicillin_amidase_dom1"/>
</dbReference>
<evidence type="ECO:0000256" key="1">
    <source>
        <dbReference type="ARBA" id="ARBA00006586"/>
    </source>
</evidence>
<comment type="cofactor">
    <cofactor evidence="6">
        <name>Ca(2+)</name>
        <dbReference type="ChEBI" id="CHEBI:29108"/>
    </cofactor>
    <text evidence="6">Binds 1 Ca(2+) ion per dimer.</text>
</comment>
<proteinExistence type="inferred from homology"/>
<dbReference type="InterPro" id="IPR043147">
    <property type="entry name" value="Penicillin_amidase_A-knob"/>
</dbReference>
<evidence type="ECO:0000313" key="9">
    <source>
        <dbReference type="Proteomes" id="UP000502611"/>
    </source>
</evidence>
<feature type="signal peptide" evidence="7">
    <location>
        <begin position="1"/>
        <end position="25"/>
    </location>
</feature>